<evidence type="ECO:0000259" key="4">
    <source>
        <dbReference type="Pfam" id="PF25954"/>
    </source>
</evidence>
<dbReference type="Proteomes" id="UP000315003">
    <property type="component" value="Chromosome"/>
</dbReference>
<dbReference type="EMBL" id="CP036272">
    <property type="protein sequence ID" value="QDT60128.1"/>
    <property type="molecule type" value="Genomic_DNA"/>
</dbReference>
<dbReference type="Pfam" id="PF25881">
    <property type="entry name" value="HH_YBHG"/>
    <property type="match status" value="1"/>
</dbReference>
<dbReference type="SUPFAM" id="SSF111369">
    <property type="entry name" value="HlyD-like secretion proteins"/>
    <property type="match status" value="1"/>
</dbReference>
<organism evidence="5 6">
    <name type="scientific">Stieleria bergensis</name>
    <dbReference type="NCBI Taxonomy" id="2528025"/>
    <lineage>
        <taxon>Bacteria</taxon>
        <taxon>Pseudomonadati</taxon>
        <taxon>Planctomycetota</taxon>
        <taxon>Planctomycetia</taxon>
        <taxon>Pirellulales</taxon>
        <taxon>Pirellulaceae</taxon>
        <taxon>Stieleria</taxon>
    </lineage>
</organism>
<feature type="domain" description="CusB-like beta-barrel" evidence="4">
    <location>
        <begin position="287"/>
        <end position="364"/>
    </location>
</feature>
<sequence length="446" mass="47504">MQPFGVSCFCPANVWPVLGFVYGVLMCSLPGCEATPTDSSDVPGVAATSPATAVHAEPAIREEVVSESILVGTVSAIRRSVVGSPVDGRVIAVNVESGDLVAANEAEDGVSPAEPIVELSAETIDAEIAAATAELQRLEYELEELRSGSRPEEVARAKANWEASQAILELADARLMRSESLKIRNAASGDEYESAESVAEAARQKLVASKADHDLIIAGPRREQIAQSVAKVEKQKQEVAHLNILRSYHTIEAPFAGHVVQKHTEVGQWVNRGDPVAEVVSLDPIDVVVHVPESLVNELRAGDIVPLWIAALPNGERTLEGKIQGIGPSADQRARTFPVRIRLQNPQHDGVYLLRDGMQARATVYGAKRSAITVSKDALVLGGPTPVVMVVSESEGGKTVATKVEVAIGIAHESSVEVLGDIQEGQHVIIEGNERLQSGTEVRLLN</sequence>
<dbReference type="PANTHER" id="PTHR30469:SF15">
    <property type="entry name" value="HLYD FAMILY OF SECRETION PROTEINS"/>
    <property type="match status" value="1"/>
</dbReference>
<evidence type="ECO:0000256" key="2">
    <source>
        <dbReference type="SAM" id="Coils"/>
    </source>
</evidence>
<keyword evidence="2" id="KW-0175">Coiled coil</keyword>
<dbReference type="GO" id="GO:0015562">
    <property type="term" value="F:efflux transmembrane transporter activity"/>
    <property type="evidence" value="ECO:0007669"/>
    <property type="project" value="TreeGrafter"/>
</dbReference>
<dbReference type="Gene3D" id="2.40.420.20">
    <property type="match status" value="1"/>
</dbReference>
<evidence type="ECO:0000313" key="6">
    <source>
        <dbReference type="Proteomes" id="UP000315003"/>
    </source>
</evidence>
<dbReference type="Gene3D" id="2.40.50.100">
    <property type="match status" value="1"/>
</dbReference>
<dbReference type="InterPro" id="IPR059052">
    <property type="entry name" value="HH_YbhG-like"/>
</dbReference>
<dbReference type="InterPro" id="IPR006143">
    <property type="entry name" value="RND_pump_MFP"/>
</dbReference>
<protein>
    <submittedName>
        <fullName evidence="5">Multidrug resistance protein MdtA</fullName>
    </submittedName>
</protein>
<dbReference type="Pfam" id="PF25954">
    <property type="entry name" value="Beta-barrel_RND_2"/>
    <property type="match status" value="1"/>
</dbReference>
<dbReference type="Gene3D" id="1.10.287.470">
    <property type="entry name" value="Helix hairpin bin"/>
    <property type="match status" value="1"/>
</dbReference>
<accession>A0A517SVI5</accession>
<evidence type="ECO:0000256" key="1">
    <source>
        <dbReference type="ARBA" id="ARBA00009477"/>
    </source>
</evidence>
<dbReference type="PANTHER" id="PTHR30469">
    <property type="entry name" value="MULTIDRUG RESISTANCE PROTEIN MDTA"/>
    <property type="match status" value="1"/>
</dbReference>
<name>A0A517SVI5_9BACT</name>
<dbReference type="AlphaFoldDB" id="A0A517SVI5"/>
<reference evidence="5 6" key="1">
    <citation type="submission" date="2019-02" db="EMBL/GenBank/DDBJ databases">
        <title>Deep-cultivation of Planctomycetes and their phenomic and genomic characterization uncovers novel biology.</title>
        <authorList>
            <person name="Wiegand S."/>
            <person name="Jogler M."/>
            <person name="Boedeker C."/>
            <person name="Pinto D."/>
            <person name="Vollmers J."/>
            <person name="Rivas-Marin E."/>
            <person name="Kohn T."/>
            <person name="Peeters S.H."/>
            <person name="Heuer A."/>
            <person name="Rast P."/>
            <person name="Oberbeckmann S."/>
            <person name="Bunk B."/>
            <person name="Jeske O."/>
            <person name="Meyerdierks A."/>
            <person name="Storesund J.E."/>
            <person name="Kallscheuer N."/>
            <person name="Luecker S."/>
            <person name="Lage O.M."/>
            <person name="Pohl T."/>
            <person name="Merkel B.J."/>
            <person name="Hornburger P."/>
            <person name="Mueller R.-W."/>
            <person name="Bruemmer F."/>
            <person name="Labrenz M."/>
            <person name="Spormann A.M."/>
            <person name="Op den Camp H."/>
            <person name="Overmann J."/>
            <person name="Amann R."/>
            <person name="Jetten M.S.M."/>
            <person name="Mascher T."/>
            <person name="Medema M.H."/>
            <person name="Devos D.P."/>
            <person name="Kaster A.-K."/>
            <person name="Ovreas L."/>
            <person name="Rohde M."/>
            <person name="Galperin M.Y."/>
            <person name="Jogler C."/>
        </authorList>
    </citation>
    <scope>NUCLEOTIDE SEQUENCE [LARGE SCALE GENOMIC DNA]</scope>
    <source>
        <strain evidence="5 6">SV_7m_r</strain>
    </source>
</reference>
<gene>
    <name evidence="5" type="primary">mdtA_1</name>
    <name evidence="5" type="ORF">SV7mr_26450</name>
</gene>
<evidence type="ECO:0000313" key="5">
    <source>
        <dbReference type="EMBL" id="QDT60128.1"/>
    </source>
</evidence>
<dbReference type="InterPro" id="IPR058792">
    <property type="entry name" value="Beta-barrel_RND_2"/>
</dbReference>
<dbReference type="Gene3D" id="2.40.30.170">
    <property type="match status" value="1"/>
</dbReference>
<dbReference type="GO" id="GO:1990281">
    <property type="term" value="C:efflux pump complex"/>
    <property type="evidence" value="ECO:0007669"/>
    <property type="project" value="TreeGrafter"/>
</dbReference>
<proteinExistence type="inferred from homology"/>
<comment type="similarity">
    <text evidence="1">Belongs to the membrane fusion protein (MFP) (TC 8.A.1) family.</text>
</comment>
<feature type="domain" description="YbhG-like alpha-helical hairpin" evidence="3">
    <location>
        <begin position="129"/>
        <end position="242"/>
    </location>
</feature>
<feature type="coiled-coil region" evidence="2">
    <location>
        <begin position="121"/>
        <end position="148"/>
    </location>
</feature>
<keyword evidence="6" id="KW-1185">Reference proteome</keyword>
<evidence type="ECO:0000259" key="3">
    <source>
        <dbReference type="Pfam" id="PF25881"/>
    </source>
</evidence>
<dbReference type="NCBIfam" id="TIGR01730">
    <property type="entry name" value="RND_mfp"/>
    <property type="match status" value="1"/>
</dbReference>